<dbReference type="EMBL" id="CP000383">
    <property type="protein sequence ID" value="ABG59643.1"/>
    <property type="molecule type" value="Genomic_DNA"/>
</dbReference>
<gene>
    <name evidence="1" type="ordered locus">CHU_2386</name>
</gene>
<dbReference type="RefSeq" id="WP_011585757.1">
    <property type="nucleotide sequence ID" value="NC_008255.1"/>
</dbReference>
<proteinExistence type="predicted"/>
<sequence>MKKIFAAISVILFVVSCDRSSGREDVRTDSLQTYAADGVVSDTSTDSQNDSIPVVQDSIGEYSSYQIHLTIETNAGIVNGYTSISPLYFDSDSINSSEYLIRALADDNRTDSLICYKNRITYNYPGCAENVIMKDKNVLYYLLTDTVIALSDIHKIKINSIHVGDYISGIATPLKLSDKTWINTPPMRCVTLGGYLCYYEIFIYEESKAINDVIKKANDFLLKYNGPEDDDQIDRGLSNIIKKIHGQKVLVVYSCTC</sequence>
<organism evidence="1 2">
    <name type="scientific">Cytophaga hutchinsonii (strain ATCC 33406 / DSM 1761 / CIP 103989 / NBRC 15051 / NCIMB 9469 / D465)</name>
    <dbReference type="NCBI Taxonomy" id="269798"/>
    <lineage>
        <taxon>Bacteria</taxon>
        <taxon>Pseudomonadati</taxon>
        <taxon>Bacteroidota</taxon>
        <taxon>Cytophagia</taxon>
        <taxon>Cytophagales</taxon>
        <taxon>Cytophagaceae</taxon>
        <taxon>Cytophaga</taxon>
    </lineage>
</organism>
<evidence type="ECO:0000313" key="2">
    <source>
        <dbReference type="Proteomes" id="UP000001822"/>
    </source>
</evidence>
<dbReference type="PROSITE" id="PS51257">
    <property type="entry name" value="PROKAR_LIPOPROTEIN"/>
    <property type="match status" value="1"/>
</dbReference>
<evidence type="ECO:0008006" key="3">
    <source>
        <dbReference type="Google" id="ProtNLM"/>
    </source>
</evidence>
<dbReference type="AlphaFoldDB" id="A0A6N4ST73"/>
<reference evidence="1 2" key="1">
    <citation type="journal article" date="2007" name="Appl. Environ. Microbiol.">
        <title>Genome sequence of the cellulolytic gliding bacterium Cytophaga hutchinsonii.</title>
        <authorList>
            <person name="Xie G."/>
            <person name="Bruce D.C."/>
            <person name="Challacombe J.F."/>
            <person name="Chertkov O."/>
            <person name="Detter J.C."/>
            <person name="Gilna P."/>
            <person name="Han C.S."/>
            <person name="Lucas S."/>
            <person name="Misra M."/>
            <person name="Myers G.L."/>
            <person name="Richardson P."/>
            <person name="Tapia R."/>
            <person name="Thayer N."/>
            <person name="Thompson L.S."/>
            <person name="Brettin T.S."/>
            <person name="Henrissat B."/>
            <person name="Wilson D.B."/>
            <person name="McBride M.J."/>
        </authorList>
    </citation>
    <scope>NUCLEOTIDE SEQUENCE [LARGE SCALE GENOMIC DNA]</scope>
    <source>
        <strain evidence="2">ATCC 33406 / DSM 1761 / CIP 103989 / NBRC 15051 / NCIMB 9469 / D465</strain>
    </source>
</reference>
<dbReference type="OrthoDB" id="181556at768503"/>
<protein>
    <recommendedName>
        <fullName evidence="3">Lipoprotein</fullName>
    </recommendedName>
</protein>
<keyword evidence="2" id="KW-1185">Reference proteome</keyword>
<accession>A0A6N4ST73</accession>
<name>A0A6N4ST73_CYTH3</name>
<dbReference type="KEGG" id="chu:CHU_2386"/>
<evidence type="ECO:0000313" key="1">
    <source>
        <dbReference type="EMBL" id="ABG59643.1"/>
    </source>
</evidence>
<dbReference type="Proteomes" id="UP000001822">
    <property type="component" value="Chromosome"/>
</dbReference>